<dbReference type="Gene3D" id="4.10.60.10">
    <property type="entry name" value="Zinc finger, CCHC-type"/>
    <property type="match status" value="2"/>
</dbReference>
<reference evidence="4 5" key="1">
    <citation type="journal article" date="2022" name="bioRxiv">
        <title>Genomics of Preaxostyla Flagellates Illuminates Evolutionary Transitions and the Path Towards Mitochondrial Loss.</title>
        <authorList>
            <person name="Novak L.V.F."/>
            <person name="Treitli S.C."/>
            <person name="Pyrih J."/>
            <person name="Halakuc P."/>
            <person name="Pipaliya S.V."/>
            <person name="Vacek V."/>
            <person name="Brzon O."/>
            <person name="Soukal P."/>
            <person name="Eme L."/>
            <person name="Dacks J.B."/>
            <person name="Karnkowska A."/>
            <person name="Elias M."/>
            <person name="Hampl V."/>
        </authorList>
    </citation>
    <scope>NUCLEOTIDE SEQUENCE [LARGE SCALE GENOMIC DNA]</scope>
    <source>
        <strain evidence="4">NAU3</strain>
        <tissue evidence="4">Gut</tissue>
    </source>
</reference>
<dbReference type="PANTHER" id="PTHR46242:SF1">
    <property type="entry name" value="ZINC FINGER CCHC DOMAIN-CONTAINING PROTEIN 9"/>
    <property type="match status" value="1"/>
</dbReference>
<comment type="caution">
    <text evidence="4">The sequence shown here is derived from an EMBL/GenBank/DDBJ whole genome shotgun (WGS) entry which is preliminary data.</text>
</comment>
<keyword evidence="1" id="KW-0479">Metal-binding</keyword>
<accession>A0ABQ9YAH2</accession>
<evidence type="ECO:0000256" key="1">
    <source>
        <dbReference type="PROSITE-ProRule" id="PRU00047"/>
    </source>
</evidence>
<proteinExistence type="predicted"/>
<feature type="compositionally biased region" description="Basic residues" evidence="2">
    <location>
        <begin position="26"/>
        <end position="41"/>
    </location>
</feature>
<feature type="region of interest" description="Disordered" evidence="2">
    <location>
        <begin position="1"/>
        <end position="48"/>
    </location>
</feature>
<dbReference type="InterPro" id="IPR001878">
    <property type="entry name" value="Znf_CCHC"/>
</dbReference>
<keyword evidence="1" id="KW-0863">Zinc-finger</keyword>
<dbReference type="InterPro" id="IPR042246">
    <property type="entry name" value="ZCCHC9"/>
</dbReference>
<dbReference type="EMBL" id="JARBJD010000020">
    <property type="protein sequence ID" value="KAK2960776.1"/>
    <property type="molecule type" value="Genomic_DNA"/>
</dbReference>
<dbReference type="Pfam" id="PF14392">
    <property type="entry name" value="zf-CCHC_4"/>
    <property type="match status" value="2"/>
</dbReference>
<gene>
    <name evidence="4" type="ORF">BLNAU_4173</name>
</gene>
<feature type="domain" description="CCHC-type" evidence="3">
    <location>
        <begin position="94"/>
        <end position="109"/>
    </location>
</feature>
<name>A0ABQ9YAH2_9EUKA</name>
<dbReference type="PANTHER" id="PTHR46242">
    <property type="entry name" value="ZINC FINGER CCHC DOMAIN-CONTAINING PROTEIN 9 ZCCHC9"/>
    <property type="match status" value="1"/>
</dbReference>
<evidence type="ECO:0000259" key="3">
    <source>
        <dbReference type="PROSITE" id="PS50158"/>
    </source>
</evidence>
<organism evidence="4 5">
    <name type="scientific">Blattamonas nauphoetae</name>
    <dbReference type="NCBI Taxonomy" id="2049346"/>
    <lineage>
        <taxon>Eukaryota</taxon>
        <taxon>Metamonada</taxon>
        <taxon>Preaxostyla</taxon>
        <taxon>Oxymonadida</taxon>
        <taxon>Blattamonas</taxon>
    </lineage>
</organism>
<feature type="compositionally biased region" description="Basic and acidic residues" evidence="2">
    <location>
        <begin position="10"/>
        <end position="25"/>
    </location>
</feature>
<dbReference type="Pfam" id="PF00098">
    <property type="entry name" value="zf-CCHC"/>
    <property type="match status" value="2"/>
</dbReference>
<evidence type="ECO:0000313" key="5">
    <source>
        <dbReference type="Proteomes" id="UP001281761"/>
    </source>
</evidence>
<dbReference type="SMART" id="SM00343">
    <property type="entry name" value="ZnF_C2HC"/>
    <property type="match status" value="4"/>
</dbReference>
<keyword evidence="5" id="KW-1185">Reference proteome</keyword>
<feature type="region of interest" description="Disordered" evidence="2">
    <location>
        <begin position="215"/>
        <end position="236"/>
    </location>
</feature>
<evidence type="ECO:0000313" key="4">
    <source>
        <dbReference type="EMBL" id="KAK2960776.1"/>
    </source>
</evidence>
<sequence length="236" mass="26462">MEIPPQPKTSDLDQTEKAALKAERKAARKAQKKIEKKKRKYEKYGPKKDETKAIKDFRKEKVCFFCRKPGHSFKNCKARSRGSQTNSDVSGGLKCFNCGELGHNIYTCPHPKVGGGATHATCFVCGETGHLSRECPKNSHGIYIHGGACRLCGEKTHLMKDCPLRQKEIEQKTQVKVKVYAAVQDSSKGQSGDAELEQYADVDLTKLSKNEADDILPLKKPKSLKEKSSKHKKYRH</sequence>
<dbReference type="PROSITE" id="PS50158">
    <property type="entry name" value="ZF_CCHC"/>
    <property type="match status" value="2"/>
</dbReference>
<dbReference type="SUPFAM" id="SSF57756">
    <property type="entry name" value="Retrovirus zinc finger-like domains"/>
    <property type="match status" value="2"/>
</dbReference>
<dbReference type="Proteomes" id="UP001281761">
    <property type="component" value="Unassembled WGS sequence"/>
</dbReference>
<dbReference type="InterPro" id="IPR025836">
    <property type="entry name" value="Zn_knuckle_CX2CX4HX4C"/>
</dbReference>
<evidence type="ECO:0000256" key="2">
    <source>
        <dbReference type="SAM" id="MobiDB-lite"/>
    </source>
</evidence>
<protein>
    <submittedName>
        <fullName evidence="4">Cold shock protein 1</fullName>
    </submittedName>
</protein>
<keyword evidence="1" id="KW-0862">Zinc</keyword>
<dbReference type="InterPro" id="IPR036875">
    <property type="entry name" value="Znf_CCHC_sf"/>
</dbReference>
<feature type="domain" description="CCHC-type" evidence="3">
    <location>
        <begin position="122"/>
        <end position="137"/>
    </location>
</feature>